<dbReference type="PANTHER" id="PTHR35005">
    <property type="entry name" value="3-DEHYDRO-SCYLLO-INOSOSE HYDROLASE"/>
    <property type="match status" value="1"/>
</dbReference>
<dbReference type="SUPFAM" id="SSF102215">
    <property type="entry name" value="Creatininase"/>
    <property type="match status" value="1"/>
</dbReference>
<comment type="similarity">
    <text evidence="5">Belongs to the creatininase superfamily.</text>
</comment>
<gene>
    <name evidence="6" type="ORF">NG895_14645</name>
</gene>
<evidence type="ECO:0000256" key="1">
    <source>
        <dbReference type="ARBA" id="ARBA00001947"/>
    </source>
</evidence>
<comment type="caution">
    <text evidence="6">The sequence shown here is derived from an EMBL/GenBank/DDBJ whole genome shotgun (WGS) entry which is preliminary data.</text>
</comment>
<protein>
    <submittedName>
        <fullName evidence="6">Creatininase family protein</fullName>
    </submittedName>
</protein>
<proteinExistence type="inferred from homology"/>
<keyword evidence="7" id="KW-1185">Reference proteome</keyword>
<dbReference type="RefSeq" id="WP_252853257.1">
    <property type="nucleotide sequence ID" value="NZ_JAMXLR010000051.1"/>
</dbReference>
<sequence>MPIRPHVLLETNYRRLREEPPNVAVLPWGATEAHNYHLPYGTDVMEATHIAERGASLAGGQGGKVIVLPTIPFGNDSQQLDQVATISISTTTALAILRDVCHSLTTQGIDRLVIVNAHGGNQFQPMVRDLMAEFPLLIVVANFFQLAPEVHQSVFDEPGDHADEMETSLLLHLEPELVELEHAGSGERRPFDIAALRRPGVWTPRPWAHCHPDTGSGDPSRATAEKGQQYFAAVTQALADVLADLSKASKGDLPYV</sequence>
<evidence type="ECO:0000313" key="7">
    <source>
        <dbReference type="Proteomes" id="UP001155241"/>
    </source>
</evidence>
<keyword evidence="2" id="KW-0479">Metal-binding</keyword>
<evidence type="ECO:0000256" key="5">
    <source>
        <dbReference type="ARBA" id="ARBA00024029"/>
    </source>
</evidence>
<evidence type="ECO:0000256" key="2">
    <source>
        <dbReference type="ARBA" id="ARBA00022723"/>
    </source>
</evidence>
<dbReference type="GO" id="GO:0046872">
    <property type="term" value="F:metal ion binding"/>
    <property type="evidence" value="ECO:0007669"/>
    <property type="project" value="UniProtKB-KW"/>
</dbReference>
<reference evidence="6" key="1">
    <citation type="submission" date="2022-06" db="EMBL/GenBank/DDBJ databases">
        <title>Aeoliella straminimaris, a novel planctomycete from sediments.</title>
        <authorList>
            <person name="Vitorino I.R."/>
            <person name="Lage O.M."/>
        </authorList>
    </citation>
    <scope>NUCLEOTIDE SEQUENCE</scope>
    <source>
        <strain evidence="6">ICT_H6.2</strain>
    </source>
</reference>
<dbReference type="GO" id="GO:0009231">
    <property type="term" value="P:riboflavin biosynthetic process"/>
    <property type="evidence" value="ECO:0007669"/>
    <property type="project" value="TreeGrafter"/>
</dbReference>
<keyword evidence="4" id="KW-0862">Zinc</keyword>
<dbReference type="PANTHER" id="PTHR35005:SF1">
    <property type="entry name" value="2-AMINO-5-FORMYLAMINO-6-RIBOSYLAMINOPYRIMIDIN-4(3H)-ONE 5'-MONOPHOSPHATE DEFORMYLASE"/>
    <property type="match status" value="1"/>
</dbReference>
<dbReference type="Pfam" id="PF02633">
    <property type="entry name" value="Creatininase"/>
    <property type="match status" value="1"/>
</dbReference>
<dbReference type="Gene3D" id="3.40.50.10310">
    <property type="entry name" value="Creatininase"/>
    <property type="match status" value="1"/>
</dbReference>
<name>A0A9X2JH65_9BACT</name>
<comment type="cofactor">
    <cofactor evidence="1">
        <name>Zn(2+)</name>
        <dbReference type="ChEBI" id="CHEBI:29105"/>
    </cofactor>
</comment>
<dbReference type="EMBL" id="JAMXLR010000051">
    <property type="protein sequence ID" value="MCO6045147.1"/>
    <property type="molecule type" value="Genomic_DNA"/>
</dbReference>
<organism evidence="6 7">
    <name type="scientific">Aeoliella straminimaris</name>
    <dbReference type="NCBI Taxonomy" id="2954799"/>
    <lineage>
        <taxon>Bacteria</taxon>
        <taxon>Pseudomonadati</taxon>
        <taxon>Planctomycetota</taxon>
        <taxon>Planctomycetia</taxon>
        <taxon>Pirellulales</taxon>
        <taxon>Lacipirellulaceae</taxon>
        <taxon>Aeoliella</taxon>
    </lineage>
</organism>
<dbReference type="GO" id="GO:0016811">
    <property type="term" value="F:hydrolase activity, acting on carbon-nitrogen (but not peptide) bonds, in linear amides"/>
    <property type="evidence" value="ECO:0007669"/>
    <property type="project" value="TreeGrafter"/>
</dbReference>
<dbReference type="AlphaFoldDB" id="A0A9X2JH65"/>
<evidence type="ECO:0000256" key="4">
    <source>
        <dbReference type="ARBA" id="ARBA00022833"/>
    </source>
</evidence>
<accession>A0A9X2JH65</accession>
<dbReference type="Proteomes" id="UP001155241">
    <property type="component" value="Unassembled WGS sequence"/>
</dbReference>
<evidence type="ECO:0000313" key="6">
    <source>
        <dbReference type="EMBL" id="MCO6045147.1"/>
    </source>
</evidence>
<evidence type="ECO:0000256" key="3">
    <source>
        <dbReference type="ARBA" id="ARBA00022801"/>
    </source>
</evidence>
<dbReference type="InterPro" id="IPR024087">
    <property type="entry name" value="Creatininase-like_sf"/>
</dbReference>
<dbReference type="InterPro" id="IPR003785">
    <property type="entry name" value="Creatininase/forma_Hydrolase"/>
</dbReference>
<keyword evidence="3" id="KW-0378">Hydrolase</keyword>